<keyword evidence="2" id="KW-1185">Reference proteome</keyword>
<dbReference type="GO" id="GO:0009055">
    <property type="term" value="F:electron transfer activity"/>
    <property type="evidence" value="ECO:0007669"/>
    <property type="project" value="InterPro"/>
</dbReference>
<dbReference type="KEGG" id="cinf:CINF_1011"/>
<dbReference type="SUPFAM" id="SSF46626">
    <property type="entry name" value="Cytochrome c"/>
    <property type="match status" value="1"/>
</dbReference>
<evidence type="ECO:0000313" key="2">
    <source>
        <dbReference type="Proteomes" id="UP000509414"/>
    </source>
</evidence>
<reference evidence="1 2" key="1">
    <citation type="submission" date="2020-02" db="EMBL/GenBank/DDBJ databases">
        <title>Complete genome sequence of the novel Campylobacter species Candidatus Campylobacter infans.</title>
        <authorList>
            <person name="Duim B."/>
            <person name="Zomer A."/>
            <person name="van der Graaf L."/>
            <person name="Wagenaar J."/>
        </authorList>
    </citation>
    <scope>NUCLEOTIDE SEQUENCE [LARGE SCALE GENOMIC DNA]</scope>
    <source>
        <strain evidence="1 2">19S00001</strain>
    </source>
</reference>
<gene>
    <name evidence="1" type="ORF">CINF_1011</name>
</gene>
<organism evidence="1 2">
    <name type="scientific">Candidatus Campylobacter infans</name>
    <dbReference type="NCBI Taxonomy" id="2561898"/>
    <lineage>
        <taxon>Bacteria</taxon>
        <taxon>Pseudomonadati</taxon>
        <taxon>Campylobacterota</taxon>
        <taxon>Epsilonproteobacteria</taxon>
        <taxon>Campylobacterales</taxon>
        <taxon>Campylobacteraceae</taxon>
        <taxon>Campylobacter</taxon>
    </lineage>
</organism>
<dbReference type="GO" id="GO:0020037">
    <property type="term" value="F:heme binding"/>
    <property type="evidence" value="ECO:0007669"/>
    <property type="project" value="InterPro"/>
</dbReference>
<dbReference type="Pfam" id="PF09626">
    <property type="entry name" value="DHC"/>
    <property type="match status" value="1"/>
</dbReference>
<dbReference type="Proteomes" id="UP000509414">
    <property type="component" value="Chromosome"/>
</dbReference>
<proteinExistence type="predicted"/>
<dbReference type="RefSeq" id="WP_179974724.1">
    <property type="nucleotide sequence ID" value="NZ_CP049075.1"/>
</dbReference>
<dbReference type="AlphaFoldDB" id="A0A7H9CHE6"/>
<sequence length="166" mass="19044">MKILMLIFALVFSLNAKGRLEIKPVDNQLYKKECASCHFGYAPGLLPQKSWEHIMANLQNHYGSDASLDESEHKDLLEYILANSSDKAMEYKRSAKITKSLQPGVLYESITQIPYHIKKHKNLEKWMITQKEVKSLSNCIACHKKAEQGIYGKKSIEIPNYGAWRD</sequence>
<dbReference type="InterPro" id="IPR036909">
    <property type="entry name" value="Cyt_c-like_dom_sf"/>
</dbReference>
<evidence type="ECO:0000313" key="1">
    <source>
        <dbReference type="EMBL" id="QLI05516.1"/>
    </source>
</evidence>
<dbReference type="EMBL" id="CP049075">
    <property type="protein sequence ID" value="QLI05516.1"/>
    <property type="molecule type" value="Genomic_DNA"/>
</dbReference>
<dbReference type="InterPro" id="IPR018588">
    <property type="entry name" value="Dihaem_cytochrome-c"/>
</dbReference>
<name>A0A7H9CHE6_9BACT</name>
<accession>A0A7H9CHE6</accession>
<protein>
    <submittedName>
        <fullName evidence="1">Diheme cytochrome c</fullName>
    </submittedName>
</protein>